<dbReference type="InterPro" id="IPR006542">
    <property type="entry name" value="DUF1093"/>
</dbReference>
<dbReference type="Proteomes" id="UP000189299">
    <property type="component" value="Unassembled WGS sequence"/>
</dbReference>
<dbReference type="SUPFAM" id="SSF159121">
    <property type="entry name" value="BC4932-like"/>
    <property type="match status" value="1"/>
</dbReference>
<evidence type="ECO:0008006" key="3">
    <source>
        <dbReference type="Google" id="ProtNLM"/>
    </source>
</evidence>
<evidence type="ECO:0000313" key="1">
    <source>
        <dbReference type="EMBL" id="ONN41627.1"/>
    </source>
</evidence>
<dbReference type="Pfam" id="PF06486">
    <property type="entry name" value="DUF1093"/>
    <property type="match status" value="1"/>
</dbReference>
<comment type="caution">
    <text evidence="1">The sequence shown here is derived from an EMBL/GenBank/DDBJ whole genome shotgun (WGS) entry which is preliminary data.</text>
</comment>
<accession>A0A1V2UE79</accession>
<protein>
    <recommendedName>
        <fullName evidence="3">DUF1093 domain-containing protein</fullName>
    </recommendedName>
</protein>
<dbReference type="STRING" id="53346.A5802_002713"/>
<gene>
    <name evidence="1" type="ORF">BTN92_12260</name>
</gene>
<sequence length="128" mass="14445">MDMMKKLIGALALLLLLFGGYKGYQYYDQTYNSQVAYAKVPEKVPPLKDARNDSGEKMWDWKAYDYELSFVTKDGKTIKLPYTIASENPTPLEPNSYVKAEVSQKRVTSGPTTINENQVPNNVLTALN</sequence>
<dbReference type="Gene3D" id="2.40.50.480">
    <property type="match status" value="1"/>
</dbReference>
<dbReference type="AlphaFoldDB" id="A0A1V2UE79"/>
<organism evidence="1 2">
    <name type="scientific">Enterococcus mundtii</name>
    <dbReference type="NCBI Taxonomy" id="53346"/>
    <lineage>
        <taxon>Bacteria</taxon>
        <taxon>Bacillati</taxon>
        <taxon>Bacillota</taxon>
        <taxon>Bacilli</taxon>
        <taxon>Lactobacillales</taxon>
        <taxon>Enterococcaceae</taxon>
        <taxon>Enterococcus</taxon>
    </lineage>
</organism>
<name>A0A1V2UE79_ENTMU</name>
<reference evidence="1 2" key="1">
    <citation type="submission" date="2016-12" db="EMBL/GenBank/DDBJ databases">
        <authorList>
            <person name="Song W.-J."/>
            <person name="Kurnit D.M."/>
        </authorList>
    </citation>
    <scope>NUCLEOTIDE SEQUENCE [LARGE SCALE GENOMIC DNA]</scope>
    <source>
        <strain evidence="1 2">CGB1038-1_S1</strain>
    </source>
</reference>
<dbReference type="InterPro" id="IPR036166">
    <property type="entry name" value="YxeA-like_sf"/>
</dbReference>
<evidence type="ECO:0000313" key="2">
    <source>
        <dbReference type="Proteomes" id="UP000189299"/>
    </source>
</evidence>
<proteinExistence type="predicted"/>
<dbReference type="EMBL" id="MSTR01000013">
    <property type="protein sequence ID" value="ONN41627.1"/>
    <property type="molecule type" value="Genomic_DNA"/>
</dbReference>